<dbReference type="GO" id="GO:0008168">
    <property type="term" value="F:methyltransferase activity"/>
    <property type="evidence" value="ECO:0007669"/>
    <property type="project" value="UniProtKB-KW"/>
</dbReference>
<dbReference type="Pfam" id="PF06253">
    <property type="entry name" value="MTTB"/>
    <property type="match status" value="1"/>
</dbReference>
<name>A0A382TXR1_9ZZZZ</name>
<gene>
    <name evidence="4" type="ORF">METZ01_LOCUS379647</name>
</gene>
<dbReference type="EMBL" id="UINC01139941">
    <property type="protein sequence ID" value="SVD26793.1"/>
    <property type="molecule type" value="Genomic_DNA"/>
</dbReference>
<dbReference type="GO" id="GO:0015948">
    <property type="term" value="P:methanogenesis"/>
    <property type="evidence" value="ECO:0007669"/>
    <property type="project" value="InterPro"/>
</dbReference>
<keyword evidence="3" id="KW-0808">Transferase</keyword>
<feature type="non-terminal residue" evidence="4">
    <location>
        <position position="1"/>
    </location>
</feature>
<organism evidence="4">
    <name type="scientific">marine metagenome</name>
    <dbReference type="NCBI Taxonomy" id="408172"/>
    <lineage>
        <taxon>unclassified sequences</taxon>
        <taxon>metagenomes</taxon>
        <taxon>ecological metagenomes</taxon>
    </lineage>
</organism>
<evidence type="ECO:0000256" key="1">
    <source>
        <dbReference type="ARBA" id="ARBA00007137"/>
    </source>
</evidence>
<keyword evidence="2" id="KW-0489">Methyltransferase</keyword>
<dbReference type="InterPro" id="IPR010426">
    <property type="entry name" value="MTTB_MeTrfase"/>
</dbReference>
<sequence length="95" mass="11078">DEIKDVCLNNKSHYLGSDQTIRVMQTEYIYPEFYNRLSPNQWKDAGKPEALDVAIKKKNHILSTHFPKHISNEVDDKIRGKFPIFLSKESMGRNV</sequence>
<protein>
    <submittedName>
        <fullName evidence="4">Uncharacterized protein</fullName>
    </submittedName>
</protein>
<comment type="similarity">
    <text evidence="1">Belongs to the trimethylamine methyltransferase family.</text>
</comment>
<evidence type="ECO:0000256" key="3">
    <source>
        <dbReference type="ARBA" id="ARBA00022679"/>
    </source>
</evidence>
<dbReference type="AlphaFoldDB" id="A0A382TXR1"/>
<evidence type="ECO:0000313" key="4">
    <source>
        <dbReference type="EMBL" id="SVD26793.1"/>
    </source>
</evidence>
<dbReference type="InterPro" id="IPR038601">
    <property type="entry name" value="MttB-like_sf"/>
</dbReference>
<evidence type="ECO:0000256" key="2">
    <source>
        <dbReference type="ARBA" id="ARBA00022603"/>
    </source>
</evidence>
<reference evidence="4" key="1">
    <citation type="submission" date="2018-05" db="EMBL/GenBank/DDBJ databases">
        <authorList>
            <person name="Lanie J.A."/>
            <person name="Ng W.-L."/>
            <person name="Kazmierczak K.M."/>
            <person name="Andrzejewski T.M."/>
            <person name="Davidsen T.M."/>
            <person name="Wayne K.J."/>
            <person name="Tettelin H."/>
            <person name="Glass J.I."/>
            <person name="Rusch D."/>
            <person name="Podicherti R."/>
            <person name="Tsui H.-C.T."/>
            <person name="Winkler M.E."/>
        </authorList>
    </citation>
    <scope>NUCLEOTIDE SEQUENCE</scope>
</reference>
<accession>A0A382TXR1</accession>
<proteinExistence type="inferred from homology"/>
<dbReference type="GO" id="GO:0032259">
    <property type="term" value="P:methylation"/>
    <property type="evidence" value="ECO:0007669"/>
    <property type="project" value="UniProtKB-KW"/>
</dbReference>
<dbReference type="Gene3D" id="3.20.20.480">
    <property type="entry name" value="Trimethylamine methyltransferase-like"/>
    <property type="match status" value="1"/>
</dbReference>